<evidence type="ECO:0000313" key="2">
    <source>
        <dbReference type="EMBL" id="QPT45240.1"/>
    </source>
</evidence>
<gene>
    <name evidence="1" type="ORF">A7456_01920</name>
    <name evidence="2" type="ORF">I6G26_04410</name>
</gene>
<dbReference type="EMBL" id="CP065728">
    <property type="protein sequence ID" value="QPT45240.1"/>
    <property type="molecule type" value="Genomic_DNA"/>
</dbReference>
<dbReference type="InterPro" id="IPR032774">
    <property type="entry name" value="WG_beta_rep"/>
</dbReference>
<sequence length="210" mass="23680">MIKSVVIGCLTDLVMPFVPRHVLCTTPLLRHFYATLLMSIIKPPLLCLPIFVLLMPVLSAYQMAMAHDCVMPKVSDEYDGVECVLDGLIKVAQNGKYGMMDDRGIIIVPIMFDEIGQFNHQLARVKYREKFGFINHQGLLVVPLKYDDVGFFKNGMALVRKEDEYFMVDGQGQRVLDDAPAPPMAKMDVATVDLIHELLFAEPLMPEPNH</sequence>
<keyword evidence="4" id="KW-1185">Reference proteome</keyword>
<dbReference type="Proteomes" id="UP000594834">
    <property type="component" value="Chromosome"/>
</dbReference>
<evidence type="ECO:0000313" key="4">
    <source>
        <dbReference type="Proteomes" id="UP000594834"/>
    </source>
</evidence>
<dbReference type="Proteomes" id="UP000092575">
    <property type="component" value="Unassembled WGS sequence"/>
</dbReference>
<dbReference type="Pfam" id="PF14903">
    <property type="entry name" value="WG_beta_rep"/>
    <property type="match status" value="2"/>
</dbReference>
<evidence type="ECO:0000313" key="3">
    <source>
        <dbReference type="Proteomes" id="UP000092575"/>
    </source>
</evidence>
<dbReference type="AlphaFoldDB" id="A0A1B8QM63"/>
<organism evidence="1 3">
    <name type="scientific">Moraxella nonliquefaciens</name>
    <dbReference type="NCBI Taxonomy" id="478"/>
    <lineage>
        <taxon>Bacteria</taxon>
        <taxon>Pseudomonadati</taxon>
        <taxon>Pseudomonadota</taxon>
        <taxon>Gammaproteobacteria</taxon>
        <taxon>Moraxellales</taxon>
        <taxon>Moraxellaceae</taxon>
        <taxon>Moraxella</taxon>
    </lineage>
</organism>
<dbReference type="PANTHER" id="PTHR37841">
    <property type="entry name" value="GLR2918 PROTEIN"/>
    <property type="match status" value="1"/>
</dbReference>
<reference evidence="2 4" key="2">
    <citation type="submission" date="2020-12" db="EMBL/GenBank/DDBJ databases">
        <title>FDA dAtabase for Regulatory Grade micrObial Sequences (FDA-ARGOS): Supporting development and validation of Infectious Disease Dx tests.</title>
        <authorList>
            <person name="Sproer C."/>
            <person name="Gronow S."/>
            <person name="Severitt S."/>
            <person name="Schroder I."/>
            <person name="Tallon L."/>
            <person name="Sadzewicz L."/>
            <person name="Zhao X."/>
            <person name="Boylan J."/>
            <person name="Ott S."/>
            <person name="Bowen H."/>
            <person name="Vavikolanu K."/>
            <person name="Mehta A."/>
            <person name="Aluvathingal J."/>
            <person name="Nadendla S."/>
            <person name="Lowell S."/>
            <person name="Myers T."/>
            <person name="Yan Y."/>
            <person name="Sichtig H."/>
        </authorList>
    </citation>
    <scope>NUCLEOTIDE SEQUENCE [LARGE SCALE GENOMIC DNA]</scope>
    <source>
        <strain evidence="2 4">FDAARGOS_869</strain>
    </source>
</reference>
<accession>A0A1B8QM63</accession>
<dbReference type="STRING" id="478.A7456_01920"/>
<dbReference type="EMBL" id="LXTW01000012">
    <property type="protein sequence ID" value="OBX84945.1"/>
    <property type="molecule type" value="Genomic_DNA"/>
</dbReference>
<protein>
    <submittedName>
        <fullName evidence="2">WG repeat-containing protein</fullName>
    </submittedName>
</protein>
<name>A0A1B8QM63_MORNO</name>
<reference evidence="1 3" key="1">
    <citation type="submission" date="2016-05" db="EMBL/GenBank/DDBJ databases">
        <title>Draft genome sequence of Moraxella nonliquefaciens CCUG 348T.</title>
        <authorList>
            <person name="Salva-Serra F."/>
            <person name="Engstrom-Jakobsson H."/>
            <person name="Thorell K."/>
            <person name="Gonzales-Siles L."/>
            <person name="Karlsson R."/>
            <person name="Boulund F."/>
            <person name="Engstrand L."/>
            <person name="Kristiansson E."/>
            <person name="Moore E."/>
        </authorList>
    </citation>
    <scope>NUCLEOTIDE SEQUENCE [LARGE SCALE GENOMIC DNA]</scope>
    <source>
        <strain evidence="1 3">CCUG 348</strain>
    </source>
</reference>
<dbReference type="RefSeq" id="WP_067008244.1">
    <property type="nucleotide sequence ID" value="NZ_CP065728.1"/>
</dbReference>
<evidence type="ECO:0000313" key="1">
    <source>
        <dbReference type="EMBL" id="OBX84945.1"/>
    </source>
</evidence>
<dbReference type="PANTHER" id="PTHR37841:SF1">
    <property type="entry name" value="DUF3298 DOMAIN-CONTAINING PROTEIN"/>
    <property type="match status" value="1"/>
</dbReference>
<proteinExistence type="predicted"/>